<protein>
    <submittedName>
        <fullName evidence="1">Uncharacterized protein</fullName>
    </submittedName>
</protein>
<dbReference type="RefSeq" id="WP_239171112.1">
    <property type="nucleotide sequence ID" value="NZ_BOME01000040.1"/>
</dbReference>
<accession>A0A7W5ADB3</accession>
<sequence>MELRHLRYFVAEVNGHRLSIRLVAVWDSRHAAATTIGRFAARLGRFVRDRYHAPAA</sequence>
<name>A0A7W5ADB3_9ACTN</name>
<organism evidence="1 2">
    <name type="scientific">Actinoplanes campanulatus</name>
    <dbReference type="NCBI Taxonomy" id="113559"/>
    <lineage>
        <taxon>Bacteria</taxon>
        <taxon>Bacillati</taxon>
        <taxon>Actinomycetota</taxon>
        <taxon>Actinomycetes</taxon>
        <taxon>Micromonosporales</taxon>
        <taxon>Micromonosporaceae</taxon>
        <taxon>Actinoplanes</taxon>
    </lineage>
</organism>
<evidence type="ECO:0000313" key="1">
    <source>
        <dbReference type="EMBL" id="MBB3093890.1"/>
    </source>
</evidence>
<comment type="caution">
    <text evidence="1">The sequence shown here is derived from an EMBL/GenBank/DDBJ whole genome shotgun (WGS) entry which is preliminary data.</text>
</comment>
<dbReference type="Proteomes" id="UP000590749">
    <property type="component" value="Unassembled WGS sequence"/>
</dbReference>
<gene>
    <name evidence="1" type="ORF">FHR83_001539</name>
</gene>
<keyword evidence="2" id="KW-1185">Reference proteome</keyword>
<proteinExistence type="predicted"/>
<reference evidence="1 2" key="1">
    <citation type="submission" date="2020-08" db="EMBL/GenBank/DDBJ databases">
        <title>Genomic Encyclopedia of Type Strains, Phase III (KMG-III): the genomes of soil and plant-associated and newly described type strains.</title>
        <authorList>
            <person name="Whitman W."/>
        </authorList>
    </citation>
    <scope>NUCLEOTIDE SEQUENCE [LARGE SCALE GENOMIC DNA]</scope>
    <source>
        <strain evidence="1 2">CECT 3287</strain>
    </source>
</reference>
<evidence type="ECO:0000313" key="2">
    <source>
        <dbReference type="Proteomes" id="UP000590749"/>
    </source>
</evidence>
<dbReference type="EMBL" id="JACHXF010000002">
    <property type="protein sequence ID" value="MBB3093890.1"/>
    <property type="molecule type" value="Genomic_DNA"/>
</dbReference>
<dbReference type="AlphaFoldDB" id="A0A7W5ADB3"/>